<evidence type="ECO:0000256" key="1">
    <source>
        <dbReference type="ARBA" id="ARBA00023002"/>
    </source>
</evidence>
<name>A0ABU2N049_9ACTN</name>
<dbReference type="EMBL" id="JAVREL010000018">
    <property type="protein sequence ID" value="MDT0346149.1"/>
    <property type="molecule type" value="Genomic_DNA"/>
</dbReference>
<dbReference type="NCBIfam" id="TIGR03026">
    <property type="entry name" value="NDP-sugDHase"/>
    <property type="match status" value="1"/>
</dbReference>
<comment type="caution">
    <text evidence="5">The sequence shown here is derived from an EMBL/GenBank/DDBJ whole genome shotgun (WGS) entry which is preliminary data.</text>
</comment>
<keyword evidence="1" id="KW-0560">Oxidoreductase</keyword>
<dbReference type="SUPFAM" id="SSF48179">
    <property type="entry name" value="6-phosphogluconate dehydrogenase C-terminal domain-like"/>
    <property type="match status" value="1"/>
</dbReference>
<dbReference type="Pfam" id="PF03721">
    <property type="entry name" value="UDPG_MGDP_dh_N"/>
    <property type="match status" value="1"/>
</dbReference>
<dbReference type="InterPro" id="IPR014027">
    <property type="entry name" value="UDP-Glc/GDP-Man_DH_C"/>
</dbReference>
<keyword evidence="6" id="KW-1185">Reference proteome</keyword>
<evidence type="ECO:0000313" key="5">
    <source>
        <dbReference type="EMBL" id="MDT0346149.1"/>
    </source>
</evidence>
<dbReference type="InterPro" id="IPR028359">
    <property type="entry name" value="UDP_ManNAc/GlcNAc_DH"/>
</dbReference>
<dbReference type="InterPro" id="IPR036220">
    <property type="entry name" value="UDP-Glc/GDP-Man_DH_C_sf"/>
</dbReference>
<accession>A0ABU2N049</accession>
<dbReference type="PANTHER" id="PTHR43491">
    <property type="entry name" value="UDP-N-ACETYL-D-MANNOSAMINE DEHYDROGENASE"/>
    <property type="match status" value="1"/>
</dbReference>
<dbReference type="Gene3D" id="3.40.50.720">
    <property type="entry name" value="NAD(P)-binding Rossmann-like Domain"/>
    <property type="match status" value="2"/>
</dbReference>
<evidence type="ECO:0000259" key="4">
    <source>
        <dbReference type="SMART" id="SM00984"/>
    </source>
</evidence>
<dbReference type="InterPro" id="IPR017476">
    <property type="entry name" value="UDP-Glc/GDP-Man"/>
</dbReference>
<dbReference type="SUPFAM" id="SSF52413">
    <property type="entry name" value="UDP-glucose/GDP-mannose dehydrogenase C-terminal domain"/>
    <property type="match status" value="1"/>
</dbReference>
<protein>
    <submittedName>
        <fullName evidence="5">Nucleotide sugar dehydrogenase</fullName>
    </submittedName>
</protein>
<gene>
    <name evidence="5" type="ORF">RM590_26695</name>
</gene>
<dbReference type="InterPro" id="IPR036291">
    <property type="entry name" value="NAD(P)-bd_dom_sf"/>
</dbReference>
<sequence>MPADLAVLGLGQQGLPTARAATAAGIGTVGFTPDPAAAAGLNAGRPPADGFLSAAELRRMLAAGFRATSEPAVLGRVRTALICAPTPPGSGRAPDLGAVRDAATALAPRLRPRMLVVLESVVHPGTTRNVLRPLLERGSGLRAGRDFHLAHAPGRLDPGSRTFGYANTPRVIGGLTPACTEAAAAFYGRLTDKVVRARGLAEAEAVKVLETNFRHVNIALVNEMAVLCHELGIDLWDVVRCAETKPFGFQSFRPGPGVGGYTAPANPGGRLRLVERAREVNERMPRYVAQRAAALLNEHGKSARGAHVLLLGVTYRPDLPAQEGAPAREIATRLLGLGARLTFHDPFVTQWRVAGQQIARADPLPESAAEADLTLLLQPHATYDLQGLAAKAQLLLDTRGATPAGSAHRL</sequence>
<reference evidence="6" key="1">
    <citation type="submission" date="2023-07" db="EMBL/GenBank/DDBJ databases">
        <title>30 novel species of actinomycetes from the DSMZ collection.</title>
        <authorList>
            <person name="Nouioui I."/>
        </authorList>
    </citation>
    <scope>NUCLEOTIDE SEQUENCE [LARGE SCALE GENOMIC DNA]</scope>
    <source>
        <strain evidence="6">DSM 44938</strain>
    </source>
</reference>
<dbReference type="SUPFAM" id="SSF51735">
    <property type="entry name" value="NAD(P)-binding Rossmann-fold domains"/>
    <property type="match status" value="1"/>
</dbReference>
<comment type="similarity">
    <text evidence="3">Belongs to the UDP-glucose/GDP-mannose dehydrogenase family.</text>
</comment>
<keyword evidence="2" id="KW-0520">NAD</keyword>
<evidence type="ECO:0000256" key="2">
    <source>
        <dbReference type="ARBA" id="ARBA00023027"/>
    </source>
</evidence>
<organism evidence="5 6">
    <name type="scientific">Streptomyces litchfieldiae</name>
    <dbReference type="NCBI Taxonomy" id="3075543"/>
    <lineage>
        <taxon>Bacteria</taxon>
        <taxon>Bacillati</taxon>
        <taxon>Actinomycetota</taxon>
        <taxon>Actinomycetes</taxon>
        <taxon>Kitasatosporales</taxon>
        <taxon>Streptomycetaceae</taxon>
        <taxon>Streptomyces</taxon>
    </lineage>
</organism>
<dbReference type="SMART" id="SM00984">
    <property type="entry name" value="UDPG_MGDP_dh_C"/>
    <property type="match status" value="1"/>
</dbReference>
<evidence type="ECO:0000256" key="3">
    <source>
        <dbReference type="PIRNR" id="PIRNR000124"/>
    </source>
</evidence>
<dbReference type="InterPro" id="IPR001732">
    <property type="entry name" value="UDP-Glc/GDP-Man_DH_N"/>
</dbReference>
<dbReference type="InterPro" id="IPR008927">
    <property type="entry name" value="6-PGluconate_DH-like_C_sf"/>
</dbReference>
<evidence type="ECO:0000313" key="6">
    <source>
        <dbReference type="Proteomes" id="UP001183246"/>
    </source>
</evidence>
<dbReference type="PIRSF" id="PIRSF500136">
    <property type="entry name" value="UDP_ManNAc_DH"/>
    <property type="match status" value="1"/>
</dbReference>
<dbReference type="Pfam" id="PF03720">
    <property type="entry name" value="UDPG_MGDP_dh_C"/>
    <property type="match status" value="1"/>
</dbReference>
<dbReference type="RefSeq" id="WP_311707270.1">
    <property type="nucleotide sequence ID" value="NZ_JAVREL010000018.1"/>
</dbReference>
<dbReference type="InterPro" id="IPR014026">
    <property type="entry name" value="UDP-Glc/GDP-Man_DH_dimer"/>
</dbReference>
<feature type="domain" description="UDP-glucose/GDP-mannose dehydrogenase C-terminal" evidence="4">
    <location>
        <begin position="309"/>
        <end position="404"/>
    </location>
</feature>
<dbReference type="Pfam" id="PF00984">
    <property type="entry name" value="UDPG_MGDP_dh"/>
    <property type="match status" value="1"/>
</dbReference>
<dbReference type="Proteomes" id="UP001183246">
    <property type="component" value="Unassembled WGS sequence"/>
</dbReference>
<dbReference type="PIRSF" id="PIRSF000124">
    <property type="entry name" value="UDPglc_GDPman_dh"/>
    <property type="match status" value="1"/>
</dbReference>
<proteinExistence type="inferred from homology"/>
<dbReference type="PANTHER" id="PTHR43491:SF1">
    <property type="entry name" value="UDP-N-ACETYL-D-MANNOSAMINE DEHYDROGENASE"/>
    <property type="match status" value="1"/>
</dbReference>